<comment type="caution">
    <text evidence="2">The sequence shown here is derived from an EMBL/GenBank/DDBJ whole genome shotgun (WGS) entry which is preliminary data.</text>
</comment>
<proteinExistence type="predicted"/>
<organism evidence="2 3">
    <name type="scientific">Staphylococcus shinii</name>
    <dbReference type="NCBI Taxonomy" id="2912228"/>
    <lineage>
        <taxon>Bacteria</taxon>
        <taxon>Bacillati</taxon>
        <taxon>Bacillota</taxon>
        <taxon>Bacilli</taxon>
        <taxon>Bacillales</taxon>
        <taxon>Staphylococcaceae</taxon>
        <taxon>Staphylococcus</taxon>
    </lineage>
</organism>
<feature type="transmembrane region" description="Helical" evidence="1">
    <location>
        <begin position="21"/>
        <end position="42"/>
    </location>
</feature>
<dbReference type="AlphaFoldDB" id="A0A418IBY0"/>
<evidence type="ECO:0000256" key="1">
    <source>
        <dbReference type="SAM" id="Phobius"/>
    </source>
</evidence>
<protein>
    <submittedName>
        <fullName evidence="2">Uncharacterized protein</fullName>
    </submittedName>
</protein>
<dbReference type="EMBL" id="QXUF01000176">
    <property type="protein sequence ID" value="RIM96511.1"/>
    <property type="molecule type" value="Genomic_DNA"/>
</dbReference>
<sequence length="68" mass="7677">MIKHYLTGAIKAPSFFELNNIFRAFLTIALPIFNVTVGLVIIEKYLENAFNYIGIVNNPCRSAMTIII</sequence>
<accession>A0A418IBY0</accession>
<name>A0A418IBY0_9STAP</name>
<keyword evidence="1" id="KW-1133">Transmembrane helix</keyword>
<keyword evidence="1" id="KW-0472">Membrane</keyword>
<keyword evidence="3" id="KW-1185">Reference proteome</keyword>
<keyword evidence="1" id="KW-0812">Transmembrane</keyword>
<evidence type="ECO:0000313" key="3">
    <source>
        <dbReference type="Proteomes" id="UP000286317"/>
    </source>
</evidence>
<evidence type="ECO:0000313" key="2">
    <source>
        <dbReference type="EMBL" id="RIM96511.1"/>
    </source>
</evidence>
<dbReference type="Proteomes" id="UP000286317">
    <property type="component" value="Unassembled WGS sequence"/>
</dbReference>
<reference evidence="2 3" key="1">
    <citation type="journal article" date="2016" name="Front. Microbiol.">
        <title>Comprehensive Phylogenetic Analysis of Bovine Non-aureus Staphylococci Species Based on Whole-Genome Sequencing.</title>
        <authorList>
            <person name="Naushad S."/>
            <person name="Barkema H.W."/>
            <person name="Luby C."/>
            <person name="Condas L.A."/>
            <person name="Nobrega D.B."/>
            <person name="Carson D.A."/>
            <person name="De Buck J."/>
        </authorList>
    </citation>
    <scope>NUCLEOTIDE SEQUENCE [LARGE SCALE GENOMIC DNA]</scope>
    <source>
        <strain evidence="2 3">SNUC 4554</strain>
    </source>
</reference>
<gene>
    <name evidence="2" type="ORF">BU112_14130</name>
</gene>